<evidence type="ECO:0000256" key="4">
    <source>
        <dbReference type="ARBA" id="ARBA00022723"/>
    </source>
</evidence>
<feature type="binding site" description="axial binding residue" evidence="8">
    <location>
        <position position="499"/>
    </location>
    <ligand>
        <name>heme</name>
        <dbReference type="ChEBI" id="CHEBI:30413"/>
    </ligand>
    <ligandPart>
        <name>Fe</name>
        <dbReference type="ChEBI" id="CHEBI:18248"/>
    </ligandPart>
</feature>
<dbReference type="PROSITE" id="PS00086">
    <property type="entry name" value="CYTOCHROME_P450"/>
    <property type="match status" value="1"/>
</dbReference>
<protein>
    <submittedName>
        <fullName evidence="10">Provisional ortholog of cytochrome P450 family 27 subfamily A member 1</fullName>
    </submittedName>
    <submittedName>
        <fullName evidence="12">Sterol 26-hydroxylase, mitochondrial</fullName>
    </submittedName>
</protein>
<gene>
    <name evidence="13" type="primary">cyp27a1</name>
    <name evidence="13" type="synonym">cyp27a1.3</name>
    <name evidence="12" type="synonym">LOC100145331</name>
    <name evidence="13" type="synonym">XB984297</name>
    <name evidence="10" type="synonym">XB984297 [provisional:cyp27a1]</name>
</gene>
<dbReference type="Proteomes" id="UP000008143">
    <property type="component" value="Chromosome 9"/>
</dbReference>
<dbReference type="Ensembl" id="ENSXETT00000078420">
    <property type="protein sequence ID" value="ENSXETP00000073401"/>
    <property type="gene ID" value="ENSXETG00000013846"/>
</dbReference>
<evidence type="ECO:0000256" key="8">
    <source>
        <dbReference type="PIRSR" id="PIRSR602401-1"/>
    </source>
</evidence>
<evidence type="ECO:0000256" key="9">
    <source>
        <dbReference type="RuleBase" id="RU000461"/>
    </source>
</evidence>
<keyword evidence="4 8" id="KW-0479">Metal-binding</keyword>
<keyword evidence="3 8" id="KW-0349">Heme</keyword>
<evidence type="ECO:0000313" key="12">
    <source>
        <dbReference type="RefSeq" id="XP_002933986.3"/>
    </source>
</evidence>
<dbReference type="Pfam" id="PF00067">
    <property type="entry name" value="p450"/>
    <property type="match status" value="1"/>
</dbReference>
<dbReference type="PRINTS" id="PR00463">
    <property type="entry name" value="EP450I"/>
</dbReference>
<dbReference type="RefSeq" id="XP_002933986.3">
    <property type="nucleotide sequence ID" value="XM_002933940.4"/>
</dbReference>
<dbReference type="PANTHER" id="PTHR24279:SF126">
    <property type="entry name" value="PROVISIONAL ORTHOLOG OF CYTOCHROME P450 FAMILY 27 SUBFAMILY A MEMBER 1"/>
    <property type="match status" value="1"/>
</dbReference>
<dbReference type="KEGG" id="xtr:100145331"/>
<dbReference type="Xenbase" id="XB-GENE-984298">
    <property type="gene designation" value="cyp27a1"/>
</dbReference>
<evidence type="ECO:0000256" key="1">
    <source>
        <dbReference type="ARBA" id="ARBA00001971"/>
    </source>
</evidence>
<dbReference type="GO" id="GO:0071375">
    <property type="term" value="P:cellular response to peptide hormone stimulus"/>
    <property type="evidence" value="ECO:0000318"/>
    <property type="project" value="GO_Central"/>
</dbReference>
<dbReference type="InterPro" id="IPR001128">
    <property type="entry name" value="Cyt_P450"/>
</dbReference>
<reference evidence="12" key="3">
    <citation type="submission" date="2025-04" db="UniProtKB">
        <authorList>
            <consortium name="RefSeq"/>
        </authorList>
    </citation>
    <scope>IDENTIFICATION</scope>
    <source>
        <strain evidence="12">Nigerian</strain>
        <tissue evidence="12">Liver and blood</tissue>
    </source>
</reference>
<keyword evidence="5 9" id="KW-0560">Oxidoreductase</keyword>
<dbReference type="GO" id="GO:0016705">
    <property type="term" value="F:oxidoreductase activity, acting on paired donors, with incorporation or reduction of molecular oxygen"/>
    <property type="evidence" value="ECO:0007669"/>
    <property type="project" value="InterPro"/>
</dbReference>
<dbReference type="GO" id="GO:0006700">
    <property type="term" value="P:C21-steroid hormone biosynthetic process"/>
    <property type="evidence" value="ECO:0000318"/>
    <property type="project" value="GO_Central"/>
</dbReference>
<evidence type="ECO:0000256" key="3">
    <source>
        <dbReference type="ARBA" id="ARBA00022617"/>
    </source>
</evidence>
<dbReference type="SUPFAM" id="SSF48264">
    <property type="entry name" value="Cytochrome P450"/>
    <property type="match status" value="1"/>
</dbReference>
<dbReference type="PRINTS" id="PR00385">
    <property type="entry name" value="P450"/>
</dbReference>
<dbReference type="InterPro" id="IPR017972">
    <property type="entry name" value="Cyt_P450_CS"/>
</dbReference>
<sequence>MIPPAAALCFLPTNMGSRGSLLLQAGRVAVRQTRAAAGGPSRLGCLPQGRGCGLVQAGRGASVSQGRAVTGAAVGATEGRKEMKEFEDLPGPSLLKNLYYYFLRGYLLHTHELQLIYKKMYGPLWRSEIGKYKMVNIADPEVLQRLVRQEGKYPMRNKEDVWKAHRDKRKLAYGPFTEEGHQWYQIRSALNKKMLKPSEAASYAGGINEVVTDFMDRLQDMRKASPSGDMVNDLANALYRFAFEGISNIVFETRIGCLDKQIPPETQKFIDSIGYMFKNSVYVTFLPHWTRGILPYWDHYIEGWDNIFDFGKHLIDKKMSEIQSRLDKGEEVEGEYLTYLLSSANLTMGEVYGSVCELLLAGVDTTSNTLCWAMYHLARDPELQQAVYEEVSSAAPMDRIPVAEDIPNMPLLRGVIKETLRLYPVIPTNARIVSEKEVEIGEYRFPKNTLFVLSHYAIARDEENFEDPLKFKPQRWLRDGGMKHHPFSSIPFGYGVRACLGKRIAELEMHLALSRVIRMFELRWDPKGEDIKSIARIVLSPSKPVNLQFLERKTHQE</sequence>
<evidence type="ECO:0000313" key="11">
    <source>
        <dbReference type="Proteomes" id="UP000008143"/>
    </source>
</evidence>
<dbReference type="InterPro" id="IPR050479">
    <property type="entry name" value="CYP11_CYP27_families"/>
</dbReference>
<comment type="cofactor">
    <cofactor evidence="1 8">
        <name>heme</name>
        <dbReference type="ChEBI" id="CHEBI:30413"/>
    </cofactor>
</comment>
<evidence type="ECO:0000313" key="13">
    <source>
        <dbReference type="Xenbase" id="XB-GENE-984298"/>
    </source>
</evidence>
<dbReference type="GO" id="GO:0005506">
    <property type="term" value="F:iron ion binding"/>
    <property type="evidence" value="ECO:0007669"/>
    <property type="project" value="InterPro"/>
</dbReference>
<dbReference type="GO" id="GO:0008203">
    <property type="term" value="P:cholesterol metabolic process"/>
    <property type="evidence" value="ECO:0000318"/>
    <property type="project" value="GO_Central"/>
</dbReference>
<reference evidence="10" key="2">
    <citation type="submission" date="2020-05" db="UniProtKB">
        <authorList>
            <consortium name="Ensembl"/>
        </authorList>
    </citation>
    <scope>IDENTIFICATION</scope>
</reference>
<dbReference type="AlphaFoldDB" id="A0A6I8QM75"/>
<keyword evidence="6 8" id="KW-0408">Iron</keyword>
<proteinExistence type="inferred from homology"/>
<dbReference type="FunFam" id="1.10.630.10:FF:000006">
    <property type="entry name" value="Cytochrome P450 302a1, mitochondrial"/>
    <property type="match status" value="1"/>
</dbReference>
<keyword evidence="7 9" id="KW-0503">Monooxygenase</keyword>
<dbReference type="Gene3D" id="1.10.630.10">
    <property type="entry name" value="Cytochrome P450"/>
    <property type="match status" value="1"/>
</dbReference>
<accession>A0A6I8QM75</accession>
<dbReference type="GO" id="GO:0034650">
    <property type="term" value="P:cortisol metabolic process"/>
    <property type="evidence" value="ECO:0000318"/>
    <property type="project" value="GO_Central"/>
</dbReference>
<organism evidence="10">
    <name type="scientific">Xenopus tropicalis</name>
    <name type="common">Western clawed frog</name>
    <name type="synonym">Silurana tropicalis</name>
    <dbReference type="NCBI Taxonomy" id="8364"/>
    <lineage>
        <taxon>Eukaryota</taxon>
        <taxon>Metazoa</taxon>
        <taxon>Chordata</taxon>
        <taxon>Craniata</taxon>
        <taxon>Vertebrata</taxon>
        <taxon>Euteleostomi</taxon>
        <taxon>Amphibia</taxon>
        <taxon>Batrachia</taxon>
        <taxon>Anura</taxon>
        <taxon>Pipoidea</taxon>
        <taxon>Pipidae</taxon>
        <taxon>Xenopodinae</taxon>
        <taxon>Xenopus</taxon>
        <taxon>Silurana</taxon>
    </lineage>
</organism>
<keyword evidence="11" id="KW-1185">Reference proteome</keyword>
<name>A0A6I8QM75_XENTR</name>
<dbReference type="OrthoDB" id="3945418at2759"/>
<dbReference type="GO" id="GO:0006704">
    <property type="term" value="P:glucocorticoid biosynthetic process"/>
    <property type="evidence" value="ECO:0000318"/>
    <property type="project" value="GO_Central"/>
</dbReference>
<dbReference type="PANTHER" id="PTHR24279">
    <property type="entry name" value="CYTOCHROME P450"/>
    <property type="match status" value="1"/>
</dbReference>
<dbReference type="GeneTree" id="ENSGT00950000182905"/>
<evidence type="ECO:0000256" key="7">
    <source>
        <dbReference type="ARBA" id="ARBA00023033"/>
    </source>
</evidence>
<dbReference type="GO" id="GO:0004497">
    <property type="term" value="F:monooxygenase activity"/>
    <property type="evidence" value="ECO:0007669"/>
    <property type="project" value="UniProtKB-KW"/>
</dbReference>
<dbReference type="GO" id="GO:0042359">
    <property type="term" value="P:vitamin D metabolic process"/>
    <property type="evidence" value="ECO:0007669"/>
    <property type="project" value="UniProtKB-ARBA"/>
</dbReference>
<dbReference type="GO" id="GO:0020037">
    <property type="term" value="F:heme binding"/>
    <property type="evidence" value="ECO:0007669"/>
    <property type="project" value="InterPro"/>
</dbReference>
<evidence type="ECO:0000313" key="10">
    <source>
        <dbReference type="Ensembl" id="ENSXETP00000073401"/>
    </source>
</evidence>
<dbReference type="CDD" id="cd20646">
    <property type="entry name" value="CYP27A1"/>
    <property type="match status" value="1"/>
</dbReference>
<evidence type="ECO:0000256" key="6">
    <source>
        <dbReference type="ARBA" id="ARBA00023004"/>
    </source>
</evidence>
<dbReference type="InterPro" id="IPR036396">
    <property type="entry name" value="Cyt_P450_sf"/>
</dbReference>
<dbReference type="Bgee" id="ENSXETG00000013846">
    <property type="expression patterns" value="Expressed in liver and 13 other cell types or tissues"/>
</dbReference>
<dbReference type="OMA" id="WISIWAI"/>
<reference evidence="10" key="1">
    <citation type="journal article" date="2010" name="Science">
        <title>The genome of the Western clawed frog Xenopus tropicalis.</title>
        <authorList>
            <person name="Hellsten U."/>
            <person name="Harland R.M."/>
            <person name="Gilchrist M.J."/>
            <person name="Hendrix D."/>
            <person name="Jurka J."/>
            <person name="Kapitonov V."/>
            <person name="Ovcharenko I."/>
            <person name="Putnam N.H."/>
            <person name="Shu S."/>
            <person name="Taher L."/>
            <person name="Blitz I.L."/>
            <person name="Blumberg B."/>
            <person name="Dichmann D.S."/>
            <person name="Dubchak I."/>
            <person name="Amaya E."/>
            <person name="Detter J.C."/>
            <person name="Fletcher R."/>
            <person name="Gerhard D.S."/>
            <person name="Goodstein D."/>
            <person name="Graves T."/>
            <person name="Grigoriev I.V."/>
            <person name="Grimwood J."/>
            <person name="Kawashima T."/>
            <person name="Lindquist E."/>
            <person name="Lucas S.M."/>
            <person name="Mead P.E."/>
            <person name="Mitros T."/>
            <person name="Ogino H."/>
            <person name="Ohta Y."/>
            <person name="Poliakov A.V."/>
            <person name="Pollet N."/>
            <person name="Robert J."/>
            <person name="Salamov A."/>
            <person name="Sater A.K."/>
            <person name="Schmutz J."/>
            <person name="Terry A."/>
            <person name="Vize P.D."/>
            <person name="Warren W.C."/>
            <person name="Wells D."/>
            <person name="Wills A."/>
            <person name="Wilson R.K."/>
            <person name="Zimmerman L.B."/>
            <person name="Zorn A.M."/>
            <person name="Grainger R."/>
            <person name="Grammer T."/>
            <person name="Khokha M.K."/>
            <person name="Richardson P.M."/>
            <person name="Rokhsar D.S."/>
        </authorList>
    </citation>
    <scope>NUCLEOTIDE SEQUENCE [LARGE SCALE GENOMIC DNA]</scope>
    <source>
        <strain evidence="10">Nigerian</strain>
    </source>
</reference>
<dbReference type="InterPro" id="IPR002401">
    <property type="entry name" value="Cyt_P450_E_grp-I"/>
</dbReference>
<evidence type="ECO:0000256" key="2">
    <source>
        <dbReference type="ARBA" id="ARBA00010617"/>
    </source>
</evidence>
<evidence type="ECO:0000256" key="5">
    <source>
        <dbReference type="ARBA" id="ARBA00023002"/>
    </source>
</evidence>
<comment type="similarity">
    <text evidence="2 9">Belongs to the cytochrome P450 family.</text>
</comment>
<dbReference type="GO" id="GO:0005743">
    <property type="term" value="C:mitochondrial inner membrane"/>
    <property type="evidence" value="ECO:0000318"/>
    <property type="project" value="GO_Central"/>
</dbReference>
<dbReference type="AGR" id="Xenbase:XB-GENE-984298"/>